<sequence>MRRLGALRLLAAPRRLACTPPSPSVLETYRSLVRGGALRPDASQARAVALLSAWDSPIADESTRRPAGVYLHGAVGSGKSMLMDLLCASAAREARRFHFHELMAAVHAGLHAAHAARPRRLALTKSGRPIWKFGDAAEEEGGRGGGERRGEAAEKHPVEAVADRLVPPQALLCLDEMQVTDVADAMLLSQLFNRFFARGVRVVFTSNRPPDKLYERGLNRKYFEPFVQLLYSRCHVVAVGEGGVDYRQLAPLPDLPAAASLRAAASVARRPRGAYFFGEGAAQALERAWRERVEGERARGGKLSGEEGGEEEGEGGGVVEVAFGRRLCVPRWSRRAAWFDFDGLCGQPLGGPDFLALASRYDSVWLAGVPTFTVRQRNEARRMVVLLDTLYEARVQLFISAEAAPSDVFEALLCASAGEESLSGAEIEVGTRGVEPTERVEPTFEEAPVGGRFRVDGELAPFFTAKDEGFMLRRTMSRLAEMCEQRPCTS</sequence>
<evidence type="ECO:0000313" key="4">
    <source>
        <dbReference type="EMBL" id="KAL1515981.1"/>
    </source>
</evidence>
<dbReference type="GO" id="GO:0005524">
    <property type="term" value="F:ATP binding"/>
    <property type="evidence" value="ECO:0007669"/>
    <property type="project" value="UniProtKB-KW"/>
</dbReference>
<dbReference type="Pfam" id="PF03969">
    <property type="entry name" value="AFG1_ATPase"/>
    <property type="match status" value="2"/>
</dbReference>
<dbReference type="AlphaFoldDB" id="A0AB34J9R9"/>
<comment type="caution">
    <text evidence="4">The sequence shown here is derived from an EMBL/GenBank/DDBJ whole genome shotgun (WGS) entry which is preliminary data.</text>
</comment>
<name>A0AB34J9R9_PRYPA</name>
<evidence type="ECO:0000256" key="1">
    <source>
        <dbReference type="ARBA" id="ARBA00010322"/>
    </source>
</evidence>
<dbReference type="PANTHER" id="PTHR12169">
    <property type="entry name" value="ATPASE N2B"/>
    <property type="match status" value="1"/>
</dbReference>
<gene>
    <name evidence="4" type="ORF">AB1Y20_002594</name>
</gene>
<protein>
    <recommendedName>
        <fullName evidence="6">AFG1-like ATPase</fullName>
    </recommendedName>
</protein>
<dbReference type="EMBL" id="JBGBPQ010000011">
    <property type="protein sequence ID" value="KAL1515981.1"/>
    <property type="molecule type" value="Genomic_DNA"/>
</dbReference>
<dbReference type="Gene3D" id="3.40.50.300">
    <property type="entry name" value="P-loop containing nucleotide triphosphate hydrolases"/>
    <property type="match status" value="1"/>
</dbReference>
<dbReference type="Proteomes" id="UP001515480">
    <property type="component" value="Unassembled WGS sequence"/>
</dbReference>
<dbReference type="PANTHER" id="PTHR12169:SF29">
    <property type="entry name" value="AFG1-LIKE ATPASE FAMILY PROTEIN"/>
    <property type="match status" value="1"/>
</dbReference>
<dbReference type="GO" id="GO:0016887">
    <property type="term" value="F:ATP hydrolysis activity"/>
    <property type="evidence" value="ECO:0007669"/>
    <property type="project" value="InterPro"/>
</dbReference>
<dbReference type="NCBIfam" id="NF040713">
    <property type="entry name" value="ZapE"/>
    <property type="match status" value="1"/>
</dbReference>
<comment type="similarity">
    <text evidence="1">Belongs to the AFG1 ATPase family.</text>
</comment>
<proteinExistence type="inferred from homology"/>
<dbReference type="GO" id="GO:0005739">
    <property type="term" value="C:mitochondrion"/>
    <property type="evidence" value="ECO:0007669"/>
    <property type="project" value="TreeGrafter"/>
</dbReference>
<evidence type="ECO:0000256" key="2">
    <source>
        <dbReference type="ARBA" id="ARBA00022741"/>
    </source>
</evidence>
<dbReference type="InterPro" id="IPR005654">
    <property type="entry name" value="ATPase_AFG1-like"/>
</dbReference>
<dbReference type="InterPro" id="IPR027417">
    <property type="entry name" value="P-loop_NTPase"/>
</dbReference>
<keyword evidence="2" id="KW-0547">Nucleotide-binding</keyword>
<accession>A0AB34J9R9</accession>
<keyword evidence="5" id="KW-1185">Reference proteome</keyword>
<keyword evidence="3" id="KW-0067">ATP-binding</keyword>
<reference evidence="4 5" key="1">
    <citation type="journal article" date="2024" name="Science">
        <title>Giant polyketide synthase enzymes in the biosynthesis of giant marine polyether toxins.</title>
        <authorList>
            <person name="Fallon T.R."/>
            <person name="Shende V.V."/>
            <person name="Wierzbicki I.H."/>
            <person name="Pendleton A.L."/>
            <person name="Watervoot N.F."/>
            <person name="Auber R.P."/>
            <person name="Gonzalez D.J."/>
            <person name="Wisecaver J.H."/>
            <person name="Moore B.S."/>
        </authorList>
    </citation>
    <scope>NUCLEOTIDE SEQUENCE [LARGE SCALE GENOMIC DNA]</scope>
    <source>
        <strain evidence="4 5">12B1</strain>
    </source>
</reference>
<dbReference type="SUPFAM" id="SSF52540">
    <property type="entry name" value="P-loop containing nucleoside triphosphate hydrolases"/>
    <property type="match status" value="1"/>
</dbReference>
<evidence type="ECO:0008006" key="6">
    <source>
        <dbReference type="Google" id="ProtNLM"/>
    </source>
</evidence>
<evidence type="ECO:0000313" key="5">
    <source>
        <dbReference type="Proteomes" id="UP001515480"/>
    </source>
</evidence>
<organism evidence="4 5">
    <name type="scientific">Prymnesium parvum</name>
    <name type="common">Toxic golden alga</name>
    <dbReference type="NCBI Taxonomy" id="97485"/>
    <lineage>
        <taxon>Eukaryota</taxon>
        <taxon>Haptista</taxon>
        <taxon>Haptophyta</taxon>
        <taxon>Prymnesiophyceae</taxon>
        <taxon>Prymnesiales</taxon>
        <taxon>Prymnesiaceae</taxon>
        <taxon>Prymnesium</taxon>
    </lineage>
</organism>
<evidence type="ECO:0000256" key="3">
    <source>
        <dbReference type="ARBA" id="ARBA00022840"/>
    </source>
</evidence>